<protein>
    <submittedName>
        <fullName evidence="3">NAD-dependent epimerase/dehydratase</fullName>
    </submittedName>
</protein>
<dbReference type="EMBL" id="DF820466">
    <property type="protein sequence ID" value="GAK57896.1"/>
    <property type="molecule type" value="Genomic_DNA"/>
</dbReference>
<dbReference type="AlphaFoldDB" id="A0A081BZZ1"/>
<dbReference type="PANTHER" id="PTHR43000">
    <property type="entry name" value="DTDP-D-GLUCOSE 4,6-DEHYDRATASE-RELATED"/>
    <property type="match status" value="1"/>
</dbReference>
<dbReference type="eggNOG" id="COG0451">
    <property type="taxonomic scope" value="Bacteria"/>
</dbReference>
<dbReference type="InterPro" id="IPR036291">
    <property type="entry name" value="NAD(P)-bd_dom_sf"/>
</dbReference>
<dbReference type="InterPro" id="IPR001509">
    <property type="entry name" value="Epimerase_deHydtase"/>
</dbReference>
<evidence type="ECO:0000256" key="1">
    <source>
        <dbReference type="ARBA" id="ARBA00007637"/>
    </source>
</evidence>
<reference evidence="3 4" key="1">
    <citation type="journal article" date="2015" name="PeerJ">
        <title>First genomic representation of candidate bacterial phylum KSB3 points to enhanced environmental sensing as a trigger of wastewater bulking.</title>
        <authorList>
            <person name="Sekiguchi Y."/>
            <person name="Ohashi A."/>
            <person name="Parks D.H."/>
            <person name="Yamauchi T."/>
            <person name="Tyson G.W."/>
            <person name="Hugenholtz P."/>
        </authorList>
    </citation>
    <scope>NUCLEOTIDE SEQUENCE [LARGE SCALE GENOMIC DNA]</scope>
</reference>
<keyword evidence="4" id="KW-1185">Reference proteome</keyword>
<evidence type="ECO:0000313" key="4">
    <source>
        <dbReference type="Proteomes" id="UP000030661"/>
    </source>
</evidence>
<dbReference type="Proteomes" id="UP000030661">
    <property type="component" value="Unassembled WGS sequence"/>
</dbReference>
<dbReference type="Gene3D" id="3.90.25.10">
    <property type="entry name" value="UDP-galactose 4-epimerase, domain 1"/>
    <property type="match status" value="1"/>
</dbReference>
<sequence length="333" mass="37135">MREPTRKFHKALVTGGAGFIGSHLVEELLKTGIEVVSLDNYFAGKKENLAPFHEYSNFTEVNCDVTDYPNLEQYFDGVDVVFHQAASKKTICLNDPRRDLQINAEGTFNLLELAVKYNVKKFVHASTGSVYGEAQYLPQNEQHPLVPTSYYGVSKLAGEKYVNAFHHLYGLNTTVLRYFHVYGPRQESSNVGGVVSIFTRLMLAGQPVTIFGDGSQQRSFTYVKDVVKANLLAATCPETAGEVFNCASGIKVTISELVEAIAEILDIQGQEIRYADWTPGDIKTFDIDNSKIREQIGLEFITDFKQGLKLTIDWAKEFFAKGRSACIKTTKSL</sequence>
<dbReference type="Pfam" id="PF01370">
    <property type="entry name" value="Epimerase"/>
    <property type="match status" value="1"/>
</dbReference>
<organism evidence="3 4">
    <name type="scientific">Vecturithrix granuli</name>
    <dbReference type="NCBI Taxonomy" id="1499967"/>
    <lineage>
        <taxon>Bacteria</taxon>
        <taxon>Candidatus Moduliflexota</taxon>
        <taxon>Candidatus Vecturitrichia</taxon>
        <taxon>Candidatus Vecturitrichales</taxon>
        <taxon>Candidatus Vecturitrichaceae</taxon>
        <taxon>Candidatus Vecturithrix</taxon>
    </lineage>
</organism>
<comment type="similarity">
    <text evidence="1">Belongs to the NAD(P)-dependent epimerase/dehydratase family.</text>
</comment>
<evidence type="ECO:0000259" key="2">
    <source>
        <dbReference type="Pfam" id="PF01370"/>
    </source>
</evidence>
<dbReference type="HOGENOM" id="CLU_007383_1_7_0"/>
<feature type="domain" description="NAD-dependent epimerase/dehydratase" evidence="2">
    <location>
        <begin position="11"/>
        <end position="247"/>
    </location>
</feature>
<dbReference type="STRING" id="1499967.U27_04868"/>
<proteinExistence type="inferred from homology"/>
<evidence type="ECO:0000313" key="3">
    <source>
        <dbReference type="EMBL" id="GAK57896.1"/>
    </source>
</evidence>
<gene>
    <name evidence="3" type="ORF">U27_04868</name>
</gene>
<dbReference type="SUPFAM" id="SSF51735">
    <property type="entry name" value="NAD(P)-binding Rossmann-fold domains"/>
    <property type="match status" value="1"/>
</dbReference>
<accession>A0A081BZZ1</accession>
<name>A0A081BZZ1_VECG1</name>
<dbReference type="Gene3D" id="3.40.50.720">
    <property type="entry name" value="NAD(P)-binding Rossmann-like Domain"/>
    <property type="match status" value="1"/>
</dbReference>